<dbReference type="EMBL" id="JAUSYY010000001">
    <property type="protein sequence ID" value="MDQ0894497.1"/>
    <property type="molecule type" value="Genomic_DNA"/>
</dbReference>
<reference evidence="1 2" key="1">
    <citation type="submission" date="2023-07" db="EMBL/GenBank/DDBJ databases">
        <title>Comparative genomics of wheat-associated soil bacteria to identify genetic determinants of phenazine resistance.</title>
        <authorList>
            <person name="Mouncey N."/>
        </authorList>
    </citation>
    <scope>NUCLEOTIDE SEQUENCE [LARGE SCALE GENOMIC DNA]</scope>
    <source>
        <strain evidence="1 2">V3I3</strain>
    </source>
</reference>
<sequence length="68" mass="7760">MVVSSGDIRSMSDSGLVGVLDPRMLKVGPFAYPDATRNLYLSALRRFDRRFSQLDKATVFLRERRPAR</sequence>
<organism evidence="1 2">
    <name type="scientific">Agromyces ramosus</name>
    <dbReference type="NCBI Taxonomy" id="33879"/>
    <lineage>
        <taxon>Bacteria</taxon>
        <taxon>Bacillati</taxon>
        <taxon>Actinomycetota</taxon>
        <taxon>Actinomycetes</taxon>
        <taxon>Micrococcales</taxon>
        <taxon>Microbacteriaceae</taxon>
        <taxon>Agromyces</taxon>
    </lineage>
</organism>
<comment type="caution">
    <text evidence="1">The sequence shown here is derived from an EMBL/GenBank/DDBJ whole genome shotgun (WGS) entry which is preliminary data.</text>
</comment>
<gene>
    <name evidence="1" type="ORF">QFZ26_002052</name>
</gene>
<protein>
    <submittedName>
        <fullName evidence="1">Uncharacterized protein</fullName>
    </submittedName>
</protein>
<evidence type="ECO:0000313" key="1">
    <source>
        <dbReference type="EMBL" id="MDQ0894497.1"/>
    </source>
</evidence>
<evidence type="ECO:0000313" key="2">
    <source>
        <dbReference type="Proteomes" id="UP001239083"/>
    </source>
</evidence>
<dbReference type="Proteomes" id="UP001239083">
    <property type="component" value="Unassembled WGS sequence"/>
</dbReference>
<accession>A0ABU0R8V1</accession>
<name>A0ABU0R8V1_9MICO</name>
<keyword evidence="2" id="KW-1185">Reference proteome</keyword>
<proteinExistence type="predicted"/>